<keyword evidence="2" id="KW-0732">Signal</keyword>
<dbReference type="Proteomes" id="UP001152523">
    <property type="component" value="Unassembled WGS sequence"/>
</dbReference>
<dbReference type="Pfam" id="PF02089">
    <property type="entry name" value="Palm_thioest"/>
    <property type="match status" value="1"/>
</dbReference>
<feature type="chain" id="PRO_5043829945" description="Palmitoyl-protein thioesterase 1" evidence="2">
    <location>
        <begin position="29"/>
        <end position="308"/>
    </location>
</feature>
<dbReference type="GO" id="GO:0016790">
    <property type="term" value="F:thiolester hydrolase activity"/>
    <property type="evidence" value="ECO:0007669"/>
    <property type="project" value="TreeGrafter"/>
</dbReference>
<protein>
    <recommendedName>
        <fullName evidence="5">Palmitoyl-protein thioesterase 1</fullName>
    </recommendedName>
</protein>
<proteinExistence type="predicted"/>
<reference evidence="3" key="1">
    <citation type="submission" date="2022-07" db="EMBL/GenBank/DDBJ databases">
        <authorList>
            <person name="Macas J."/>
            <person name="Novak P."/>
            <person name="Neumann P."/>
        </authorList>
    </citation>
    <scope>NUCLEOTIDE SEQUENCE</scope>
</reference>
<dbReference type="AlphaFoldDB" id="A0AAV0C5S3"/>
<accession>A0AAV0C5S3</accession>
<keyword evidence="4" id="KW-1185">Reference proteome</keyword>
<gene>
    <name evidence="3" type="ORF">CEPIT_LOCUS1989</name>
</gene>
<dbReference type="SUPFAM" id="SSF53474">
    <property type="entry name" value="alpha/beta-Hydrolases"/>
    <property type="match status" value="1"/>
</dbReference>
<comment type="caution">
    <text evidence="3">The sequence shown here is derived from an EMBL/GenBank/DDBJ whole genome shotgun (WGS) entry which is preliminary data.</text>
</comment>
<dbReference type="Gene3D" id="3.40.50.1820">
    <property type="entry name" value="alpha/beta hydrolase"/>
    <property type="match status" value="1"/>
</dbReference>
<feature type="signal peptide" evidence="2">
    <location>
        <begin position="1"/>
        <end position="28"/>
    </location>
</feature>
<evidence type="ECO:0008006" key="5">
    <source>
        <dbReference type="Google" id="ProtNLM"/>
    </source>
</evidence>
<dbReference type="EMBL" id="CAMAPF010000011">
    <property type="protein sequence ID" value="CAH9063671.1"/>
    <property type="molecule type" value="Genomic_DNA"/>
</dbReference>
<evidence type="ECO:0000313" key="4">
    <source>
        <dbReference type="Proteomes" id="UP001152523"/>
    </source>
</evidence>
<keyword evidence="1" id="KW-0378">Hydrolase</keyword>
<evidence type="ECO:0000313" key="3">
    <source>
        <dbReference type="EMBL" id="CAH9063671.1"/>
    </source>
</evidence>
<organism evidence="3 4">
    <name type="scientific">Cuscuta epithymum</name>
    <dbReference type="NCBI Taxonomy" id="186058"/>
    <lineage>
        <taxon>Eukaryota</taxon>
        <taxon>Viridiplantae</taxon>
        <taxon>Streptophyta</taxon>
        <taxon>Embryophyta</taxon>
        <taxon>Tracheophyta</taxon>
        <taxon>Spermatophyta</taxon>
        <taxon>Magnoliopsida</taxon>
        <taxon>eudicotyledons</taxon>
        <taxon>Gunneridae</taxon>
        <taxon>Pentapetalae</taxon>
        <taxon>asterids</taxon>
        <taxon>lamiids</taxon>
        <taxon>Solanales</taxon>
        <taxon>Convolvulaceae</taxon>
        <taxon>Cuscuteae</taxon>
        <taxon>Cuscuta</taxon>
        <taxon>Cuscuta subgen. Cuscuta</taxon>
    </lineage>
</organism>
<evidence type="ECO:0000256" key="2">
    <source>
        <dbReference type="SAM" id="SignalP"/>
    </source>
</evidence>
<dbReference type="PANTHER" id="PTHR11247:SF60">
    <property type="entry name" value="PALMITOYL-PROTEIN THIOESTERASE 1-LIKE"/>
    <property type="match status" value="1"/>
</dbReference>
<name>A0AAV0C5S3_9ASTE</name>
<sequence length="308" mass="33390">MAYHLSILSSLSAHIMFLLLAISSSSSSSSSSSFPSSYSTPFIILHGLGMQCNDEGSIFYQTTLSRMSGTEGSCVEIGLGAYDSWTMNLDQQVEIACAKIRDMPQLQHGYNLVGLSQGNIIGRGVIELCENLPPVKNFISIGGPNAGVSSLPACTNGPWCAGIEAISGMGVYSDYVQATLAPSGYVRLADDIPGYLDGCKFLPRINNEIPNVNNTLHKQRFTSLQNLILIMCESDGVVKPPLSSWFGYYPDGDFSQVLPPEQTILYKDDLFGLRTLDEAGKVKFIKVPGTHLAITIPELQEFVVPYLV</sequence>
<evidence type="ECO:0000256" key="1">
    <source>
        <dbReference type="ARBA" id="ARBA00022801"/>
    </source>
</evidence>
<dbReference type="InterPro" id="IPR029058">
    <property type="entry name" value="AB_hydrolase_fold"/>
</dbReference>
<dbReference type="PANTHER" id="PTHR11247">
    <property type="entry name" value="PALMITOYL-PROTEIN THIOESTERASE/DOLICHYLDIPHOSPHATASE 1"/>
    <property type="match status" value="1"/>
</dbReference>